<dbReference type="InterPro" id="IPR055414">
    <property type="entry name" value="LRR_R13L4/SHOC2-like"/>
</dbReference>
<dbReference type="EnsemblPlants" id="AET3Gv21095300.5">
    <property type="protein sequence ID" value="AET3Gv21095300.5"/>
    <property type="gene ID" value="AET3Gv21095300"/>
</dbReference>
<reference evidence="3" key="3">
    <citation type="journal article" date="2017" name="Nature">
        <title>Genome sequence of the progenitor of the wheat D genome Aegilops tauschii.</title>
        <authorList>
            <person name="Luo M.C."/>
            <person name="Gu Y.Q."/>
            <person name="Puiu D."/>
            <person name="Wang H."/>
            <person name="Twardziok S.O."/>
            <person name="Deal K.R."/>
            <person name="Huo N."/>
            <person name="Zhu T."/>
            <person name="Wang L."/>
            <person name="Wang Y."/>
            <person name="McGuire P.E."/>
            <person name="Liu S."/>
            <person name="Long H."/>
            <person name="Ramasamy R.K."/>
            <person name="Rodriguez J.C."/>
            <person name="Van S.L."/>
            <person name="Yuan L."/>
            <person name="Wang Z."/>
            <person name="Xia Z."/>
            <person name="Xiao L."/>
            <person name="Anderson O.D."/>
            <person name="Ouyang S."/>
            <person name="Liang Y."/>
            <person name="Zimin A.V."/>
            <person name="Pertea G."/>
            <person name="Qi P."/>
            <person name="Bennetzen J.L."/>
            <person name="Dai X."/>
            <person name="Dawson M.W."/>
            <person name="Muller H.G."/>
            <person name="Kugler K."/>
            <person name="Rivarola-Duarte L."/>
            <person name="Spannagl M."/>
            <person name="Mayer K.F.X."/>
            <person name="Lu F.H."/>
            <person name="Bevan M.W."/>
            <person name="Leroy P."/>
            <person name="Li P."/>
            <person name="You F.M."/>
            <person name="Sun Q."/>
            <person name="Liu Z."/>
            <person name="Lyons E."/>
            <person name="Wicker T."/>
            <person name="Salzberg S.L."/>
            <person name="Devos K.M."/>
            <person name="Dvorak J."/>
        </authorList>
    </citation>
    <scope>NUCLEOTIDE SEQUENCE [LARGE SCALE GENOMIC DNA]</scope>
    <source>
        <strain evidence="3">cv. AL8/78</strain>
    </source>
</reference>
<dbReference type="EnsemblPlants" id="AET3Gv21095300.4">
    <property type="protein sequence ID" value="AET3Gv21095300.4"/>
    <property type="gene ID" value="AET3Gv21095300"/>
</dbReference>
<keyword evidence="1" id="KW-0677">Repeat</keyword>
<evidence type="ECO:0000259" key="2">
    <source>
        <dbReference type="Pfam" id="PF23598"/>
    </source>
</evidence>
<dbReference type="Gene3D" id="3.80.10.10">
    <property type="entry name" value="Ribonuclease Inhibitor"/>
    <property type="match status" value="1"/>
</dbReference>
<accession>A0A453GKZ7</accession>
<dbReference type="SUPFAM" id="SSF52047">
    <property type="entry name" value="RNI-like"/>
    <property type="match status" value="1"/>
</dbReference>
<reference evidence="4" key="2">
    <citation type="journal article" date="2017" name="Nat. Plants">
        <title>The Aegilops tauschii genome reveals multiple impacts of transposons.</title>
        <authorList>
            <person name="Zhao G."/>
            <person name="Zou C."/>
            <person name="Li K."/>
            <person name="Wang K."/>
            <person name="Li T."/>
            <person name="Gao L."/>
            <person name="Zhang X."/>
            <person name="Wang H."/>
            <person name="Yang Z."/>
            <person name="Liu X."/>
            <person name="Jiang W."/>
            <person name="Mao L."/>
            <person name="Kong X."/>
            <person name="Jiao Y."/>
            <person name="Jia J."/>
        </authorList>
    </citation>
    <scope>NUCLEOTIDE SEQUENCE [LARGE SCALE GENOMIC DNA]</scope>
    <source>
        <strain evidence="4">cv. AL8/78</strain>
    </source>
</reference>
<dbReference type="InterPro" id="IPR032675">
    <property type="entry name" value="LRR_dom_sf"/>
</dbReference>
<feature type="domain" description="Disease resistance R13L4/SHOC-2-like LRR" evidence="2">
    <location>
        <begin position="3"/>
        <end position="365"/>
    </location>
</feature>
<evidence type="ECO:0000313" key="3">
    <source>
        <dbReference type="EnsemblPlants" id="AET3Gv21095300.4"/>
    </source>
</evidence>
<dbReference type="PANTHER" id="PTHR47186:SF22">
    <property type="entry name" value="OS11G0589401 PROTEIN"/>
    <property type="match status" value="1"/>
</dbReference>
<sequence length="368" mass="40973">MEHMRSVTVFTSDVVGKVLDISSFQVLRVLDLEGCRDVSDVGYVGNLLHLRYLGLKDTRVKDLPMEIGKLQFLLTLDLRGSNIKVLPSSVVQLRRLMCLYVDYGMKLPSGIGNLTSLEVLDELRLSGVDLDFVKELGRLTKLRVLRLDCDGCDESLGKALEESISNIYKLDSLDVFVDDGLINCLSEDWVPPPQLRRLAFPAIQSWFETLPSWINPSSLPLLSYLDITLFEVRPEVIQLLGTLPALGYLVIWNYSRPKEAHEVEAPVLSSGAALFPCATECGFYGIGAVPSMFPRGAAPRLKHLRFSLPAKWISRENFDLGMRHLPSLQRVSVDLIKEGASIAEVKEARAALMAAAEDHPNRPALAIW</sequence>
<dbReference type="AlphaFoldDB" id="A0A453GKZ7"/>
<name>A0A453GKZ7_AEGTS</name>
<dbReference type="Gramene" id="AET3Gv21095300.5">
    <property type="protein sequence ID" value="AET3Gv21095300.5"/>
    <property type="gene ID" value="AET3Gv21095300"/>
</dbReference>
<keyword evidence="4" id="KW-1185">Reference proteome</keyword>
<dbReference type="Proteomes" id="UP000015105">
    <property type="component" value="Chromosome 3D"/>
</dbReference>
<organism evidence="3 4">
    <name type="scientific">Aegilops tauschii subsp. strangulata</name>
    <name type="common">Goatgrass</name>
    <dbReference type="NCBI Taxonomy" id="200361"/>
    <lineage>
        <taxon>Eukaryota</taxon>
        <taxon>Viridiplantae</taxon>
        <taxon>Streptophyta</taxon>
        <taxon>Embryophyta</taxon>
        <taxon>Tracheophyta</taxon>
        <taxon>Spermatophyta</taxon>
        <taxon>Magnoliopsida</taxon>
        <taxon>Liliopsida</taxon>
        <taxon>Poales</taxon>
        <taxon>Poaceae</taxon>
        <taxon>BOP clade</taxon>
        <taxon>Pooideae</taxon>
        <taxon>Triticodae</taxon>
        <taxon>Triticeae</taxon>
        <taxon>Triticinae</taxon>
        <taxon>Aegilops</taxon>
    </lineage>
</organism>
<dbReference type="Pfam" id="PF23598">
    <property type="entry name" value="LRR_14"/>
    <property type="match status" value="1"/>
</dbReference>
<reference evidence="3" key="5">
    <citation type="journal article" date="2021" name="G3 (Bethesda)">
        <title>Aegilops tauschii genome assembly Aet v5.0 features greater sequence contiguity and improved annotation.</title>
        <authorList>
            <person name="Wang L."/>
            <person name="Zhu T."/>
            <person name="Rodriguez J.C."/>
            <person name="Deal K.R."/>
            <person name="Dubcovsky J."/>
            <person name="McGuire P.E."/>
            <person name="Lux T."/>
            <person name="Spannagl M."/>
            <person name="Mayer K.F.X."/>
            <person name="Baldrich P."/>
            <person name="Meyers B.C."/>
            <person name="Huo N."/>
            <person name="Gu Y.Q."/>
            <person name="Zhou H."/>
            <person name="Devos K.M."/>
            <person name="Bennetzen J.L."/>
            <person name="Unver T."/>
            <person name="Budak H."/>
            <person name="Gulick P.J."/>
            <person name="Galiba G."/>
            <person name="Kalapos B."/>
            <person name="Nelson D.R."/>
            <person name="Li P."/>
            <person name="You F.M."/>
            <person name="Luo M.C."/>
            <person name="Dvorak J."/>
        </authorList>
    </citation>
    <scope>NUCLEOTIDE SEQUENCE [LARGE SCALE GENOMIC DNA]</scope>
    <source>
        <strain evidence="3">cv. AL8/78</strain>
    </source>
</reference>
<dbReference type="PANTHER" id="PTHR47186">
    <property type="entry name" value="LEUCINE-RICH REPEAT-CONTAINING PROTEIN 57"/>
    <property type="match status" value="1"/>
</dbReference>
<reference evidence="4" key="1">
    <citation type="journal article" date="2014" name="Science">
        <title>Ancient hybridizations among the ancestral genomes of bread wheat.</title>
        <authorList>
            <consortium name="International Wheat Genome Sequencing Consortium,"/>
            <person name="Marcussen T."/>
            <person name="Sandve S.R."/>
            <person name="Heier L."/>
            <person name="Spannagl M."/>
            <person name="Pfeifer M."/>
            <person name="Jakobsen K.S."/>
            <person name="Wulff B.B."/>
            <person name="Steuernagel B."/>
            <person name="Mayer K.F."/>
            <person name="Olsen O.A."/>
        </authorList>
    </citation>
    <scope>NUCLEOTIDE SEQUENCE [LARGE SCALE GENOMIC DNA]</scope>
    <source>
        <strain evidence="4">cv. AL8/78</strain>
    </source>
</reference>
<dbReference type="EnsemblPlants" id="AET3Gv21095300.3">
    <property type="protein sequence ID" value="AET3Gv21095300.3"/>
    <property type="gene ID" value="AET3Gv21095300"/>
</dbReference>
<proteinExistence type="predicted"/>
<reference evidence="3" key="4">
    <citation type="submission" date="2019-03" db="UniProtKB">
        <authorList>
            <consortium name="EnsemblPlants"/>
        </authorList>
    </citation>
    <scope>IDENTIFICATION</scope>
</reference>
<dbReference type="Gramene" id="AET3Gv21095300.3">
    <property type="protein sequence ID" value="AET3Gv21095300.3"/>
    <property type="gene ID" value="AET3Gv21095300"/>
</dbReference>
<evidence type="ECO:0000313" key="4">
    <source>
        <dbReference type="Proteomes" id="UP000015105"/>
    </source>
</evidence>
<evidence type="ECO:0000256" key="1">
    <source>
        <dbReference type="ARBA" id="ARBA00022737"/>
    </source>
</evidence>
<protein>
    <recommendedName>
        <fullName evidence="2">Disease resistance R13L4/SHOC-2-like LRR domain-containing protein</fullName>
    </recommendedName>
</protein>
<dbReference type="Gramene" id="AET3Gv21095300.4">
    <property type="protein sequence ID" value="AET3Gv21095300.4"/>
    <property type="gene ID" value="AET3Gv21095300"/>
</dbReference>